<evidence type="ECO:0000313" key="2">
    <source>
        <dbReference type="Proteomes" id="UP001168620"/>
    </source>
</evidence>
<reference evidence="1" key="1">
    <citation type="submission" date="2023-06" db="EMBL/GenBank/DDBJ databases">
        <title>Draft genome sequence of Nocardioides sp. SOB77.</title>
        <authorList>
            <person name="Zhang G."/>
        </authorList>
    </citation>
    <scope>NUCLEOTIDE SEQUENCE</scope>
    <source>
        <strain evidence="1">SOB77</strain>
    </source>
</reference>
<protein>
    <submittedName>
        <fullName evidence="1">Uncharacterized protein</fullName>
    </submittedName>
</protein>
<evidence type="ECO:0000313" key="1">
    <source>
        <dbReference type="EMBL" id="MDN4173658.1"/>
    </source>
</evidence>
<sequence length="199" mass="21651">MTPDEVRRLAGSAHERWTELELVHRSSYLSVHATLRHGELDGVVLDDGRRVRERGAPPSSWSLRPLEPYATSYEWSAMLDPHELTEGVEITDVRRAELFGRPVVAFVARAVTGYDPICSCCPLVLSEVSERLEHGEDRTPAAPGDLPTATELALDLGVGIVVSSRERDGRRGGWFTNELLRAVADPGAGAEAGNGARTA</sequence>
<dbReference type="Proteomes" id="UP001168620">
    <property type="component" value="Unassembled WGS sequence"/>
</dbReference>
<dbReference type="RefSeq" id="WP_300952777.1">
    <property type="nucleotide sequence ID" value="NZ_JAUHJQ010000004.1"/>
</dbReference>
<accession>A0ABT8FG44</accession>
<organism evidence="1 2">
    <name type="scientific">Nocardioides oceani</name>
    <dbReference type="NCBI Taxonomy" id="3058369"/>
    <lineage>
        <taxon>Bacteria</taxon>
        <taxon>Bacillati</taxon>
        <taxon>Actinomycetota</taxon>
        <taxon>Actinomycetes</taxon>
        <taxon>Propionibacteriales</taxon>
        <taxon>Nocardioidaceae</taxon>
        <taxon>Nocardioides</taxon>
    </lineage>
</organism>
<dbReference type="EMBL" id="JAUHJQ010000004">
    <property type="protein sequence ID" value="MDN4173658.1"/>
    <property type="molecule type" value="Genomic_DNA"/>
</dbReference>
<name>A0ABT8FG44_9ACTN</name>
<gene>
    <name evidence="1" type="ORF">QWY28_11925</name>
</gene>
<comment type="caution">
    <text evidence="1">The sequence shown here is derived from an EMBL/GenBank/DDBJ whole genome shotgun (WGS) entry which is preliminary data.</text>
</comment>
<keyword evidence="2" id="KW-1185">Reference proteome</keyword>
<proteinExistence type="predicted"/>